<reference evidence="1 2" key="1">
    <citation type="submission" date="2018-12" db="EMBL/GenBank/DDBJ databases">
        <authorList>
            <person name="Sun L."/>
            <person name="Chen Z."/>
        </authorList>
    </citation>
    <scope>NUCLEOTIDE SEQUENCE [LARGE SCALE GENOMIC DNA]</scope>
    <source>
        <strain evidence="1 2">LMG 29736</strain>
    </source>
</reference>
<sequence>MDEIIGHAIYKCLCCGYRDKVRGKRKDYKEIYVCPKCNGAFVDIYHLHKYQTKNPAKDIEVTPLLVIELENETAVPKVFYQGKEITRKTIVAFGWETKKADVESDGLMYDIDYFEPVDGVTCRRGYRLRRGKFSFDDE</sequence>
<evidence type="ECO:0000313" key="1">
    <source>
        <dbReference type="EMBL" id="RST58600.1"/>
    </source>
</evidence>
<dbReference type="OrthoDB" id="2943085at2"/>
<protein>
    <submittedName>
        <fullName evidence="1">Uncharacterized protein</fullName>
    </submittedName>
</protein>
<organism evidence="1 2">
    <name type="scientific">Siminovitchia terrae</name>
    <name type="common">Bacillus terrae</name>
    <dbReference type="NCBI Taxonomy" id="1914933"/>
    <lineage>
        <taxon>Bacteria</taxon>
        <taxon>Bacillati</taxon>
        <taxon>Bacillota</taxon>
        <taxon>Bacilli</taxon>
        <taxon>Bacillales</taxon>
        <taxon>Bacillaceae</taxon>
        <taxon>Siminovitchia</taxon>
    </lineage>
</organism>
<accession>A0A429X5M6</accession>
<dbReference type="EMBL" id="QYTW02000018">
    <property type="protein sequence ID" value="RST58600.1"/>
    <property type="molecule type" value="Genomic_DNA"/>
</dbReference>
<comment type="caution">
    <text evidence="1">The sequence shown here is derived from an EMBL/GenBank/DDBJ whole genome shotgun (WGS) entry which is preliminary data.</text>
</comment>
<proteinExistence type="predicted"/>
<dbReference type="Proteomes" id="UP000287296">
    <property type="component" value="Unassembled WGS sequence"/>
</dbReference>
<dbReference type="AlphaFoldDB" id="A0A429X5M6"/>
<name>A0A429X5M6_SIMTE</name>
<gene>
    <name evidence="1" type="ORF">D5F11_016325</name>
</gene>
<evidence type="ECO:0000313" key="2">
    <source>
        <dbReference type="Proteomes" id="UP000287296"/>
    </source>
</evidence>
<dbReference type="RefSeq" id="WP_120117697.1">
    <property type="nucleotide sequence ID" value="NZ_QYTW02000018.1"/>
</dbReference>